<dbReference type="GeneID" id="34617736"/>
<evidence type="ECO:0000313" key="2">
    <source>
        <dbReference type="Proteomes" id="UP000515125"/>
    </source>
</evidence>
<proteinExistence type="predicted"/>
<accession>A0A6P6RVD9</accession>
<evidence type="ECO:0000313" key="3">
    <source>
        <dbReference type="RefSeq" id="XP_026191818.1"/>
    </source>
</evidence>
<protein>
    <submittedName>
        <fullName evidence="3">Uncharacterized protein LOC34617736</fullName>
    </submittedName>
</protein>
<sequence length="1109" mass="113975">MERRYSPVSRDMPVSEVVFPSRATESWEVAPGGLCRTPKAVIGSLPRPAPPVQLATAGGGSSLVPECPPCTFASPLISESFGEWGSGDMCSSPAGVRGLLEGGDASGVVGSPSLPASLLLASANSAYTKLRAGGEARCLREAPLGIPSASSSLPAGPEESAALLGGAAERQQGAQGGGGGPPSGGGGGSAGAVRLGMGMSAACALSYEGFDGFSPVLPGVEASSMWGAAAGPQALRRHAALDLHAPPGYEALGFGGGAGGGGALEARVAAAEQEALLQDLTAHQRVVGRAGEEGSGTAAGGACGGGGGTLLYEQQQQQLQQQDTAPCGNFDGRRPSIALAAVAQVAREKMRVRKPRSQRGPLGLGAAASSLESAPNMPVMGFASEVLVGGGGQGGGGAGVACPAPLPPIPSENDVDGDRRERLVSISSGLQKLHEEAAAFVSLLYDAIFDERPVWRVPFSVGGGRGLPRPQLQLADLAVRVHSPRCSRRQLLDPQLLGSRTPQDQPVFDAGTGPGDVLRQLTALKSCLGGFALTVESLQVCVAGVDRVSCSVRGALMIGQGGSRCPDDNCVAGGGGSQREEGGGRSMPASVTAVAGSGGGSSVQEGIQKVGRFSHFLTLRPRPPPAAETAGSLGESGEAGGKRVGGVDACHPVSSGSAAMCSPFIIESEVFVALTASESGGIPLSAQVCGVTSLLQELDFGNRGIKAFDAGFGAGNLAPAPLSAQAGLRSIVGRLHGGLPGSPEQQSRSVLGRLPAMFKSEMAMAAGRGVGLSGQLREGVPDCGDALSRGPADCPEDAVSQLVSSLRVDGGLGLMGVPGVQGVSPEAFERTVFVSWIPRAARAHTLSGKEAAEEKLKTVLTGDLGICGIERVLVFPPRGSHCCISFCSSDASMAFLLEYAGGTFTPNTEKFKRRICASFNVEFDRGIQRVFIRIEGVRLMPQPTTTGRPADVDLRGTPWPVSWSGCIWARRLDPNDRSKSKYDEFQSTTEPICVDLPMMGLVFGRAAPRAGLPKASCSFCIDQDYREGAFHCQLQDAAQLSDIANAFALKLTLLYSVVDTKRMSGFQALRGDTSEVRCKVGWGALPVAWGRAQTRELHAQRSEGEKNRD</sequence>
<keyword evidence="2" id="KW-1185">Reference proteome</keyword>
<dbReference type="Proteomes" id="UP000515125">
    <property type="component" value="Unplaced"/>
</dbReference>
<gene>
    <name evidence="3" type="primary">LOC34617736</name>
</gene>
<feature type="region of interest" description="Disordered" evidence="1">
    <location>
        <begin position="169"/>
        <end position="189"/>
    </location>
</feature>
<dbReference type="OrthoDB" id="345720at2759"/>
<evidence type="ECO:0000256" key="1">
    <source>
        <dbReference type="SAM" id="MobiDB-lite"/>
    </source>
</evidence>
<name>A0A6P6RVD9_9EIME</name>
<organism evidence="2 3">
    <name type="scientific">Cyclospora cayetanensis</name>
    <dbReference type="NCBI Taxonomy" id="88456"/>
    <lineage>
        <taxon>Eukaryota</taxon>
        <taxon>Sar</taxon>
        <taxon>Alveolata</taxon>
        <taxon>Apicomplexa</taxon>
        <taxon>Conoidasida</taxon>
        <taxon>Coccidia</taxon>
        <taxon>Eucoccidiorida</taxon>
        <taxon>Eimeriorina</taxon>
        <taxon>Eimeriidae</taxon>
        <taxon>Cyclospora</taxon>
    </lineage>
</organism>
<dbReference type="AlphaFoldDB" id="A0A6P6RVD9"/>
<reference evidence="3" key="1">
    <citation type="submission" date="2025-08" db="UniProtKB">
        <authorList>
            <consortium name="RefSeq"/>
        </authorList>
    </citation>
    <scope>IDENTIFICATION</scope>
</reference>
<feature type="compositionally biased region" description="Gly residues" evidence="1">
    <location>
        <begin position="174"/>
        <end position="189"/>
    </location>
</feature>
<dbReference type="RefSeq" id="XP_026191818.1">
    <property type="nucleotide sequence ID" value="XM_026336033.1"/>
</dbReference>